<dbReference type="EC" id="3.5.1.28" evidence="2"/>
<sequence length="600" mass="67948">MLTKFFICLALIINISFASSLEQQYKEARIEFLKSSLRKDDNQKIDDLKKIIELGKKLNKDIRPDEKKLAVLNKTNKTTNTKNIQTSETSSNRQNDKQTKNKQSNLLYSIKNVTTSNNSIVVDFNVDIKEDDIKFFELKPSPLYRDVFDIKGYFKDALATKLTIQGEEKLTIGQFQPDVLRIVVSGNNNPDTSYKISNRQLIIDVNSKQSSKKDEQIKEISKPEVELKSDSEDMVDLKNSIRSISSSGDKITIQFNKKISKNDLKYSTLKQNGNFEYIFDINGKYSYVEPTKLNLNSIDKVITTENKNSVRIRLINKNNPKIKYVLKSNEITIEVLETQSEKVEVAKNSSDSNSKTNLPTKVSKQVQNTTPKNAINKTIVIDAGHGGDDVGAVGPNKEYEKVINLEVAKYLDNILKQRGYKVYLTRSTDKFIKVMDRTILANEKNADLFISIHTNSMPKEKASSTSGIETFFLSPARSERAKKVAALENKDDIREMSESSKNVFLESLNRPRITASHKFAIDVQSGLLQAARTKYKDVRDTGVKEGPFWVLVGAQMPSILIELGFISHPVESKRLYNKDYQQVLANGIANGIDSYFLKNP</sequence>
<dbReference type="PANTHER" id="PTHR30404">
    <property type="entry name" value="N-ACETYLMURAMOYL-L-ALANINE AMIDASE"/>
    <property type="match status" value="1"/>
</dbReference>
<organism evidence="7 8">
    <name type="scientific">Aliarcobacter cryaerophilus</name>
    <dbReference type="NCBI Taxonomy" id="28198"/>
    <lineage>
        <taxon>Bacteria</taxon>
        <taxon>Pseudomonadati</taxon>
        <taxon>Campylobacterota</taxon>
        <taxon>Epsilonproteobacteria</taxon>
        <taxon>Campylobacterales</taxon>
        <taxon>Arcobacteraceae</taxon>
        <taxon>Aliarcobacter</taxon>
    </lineage>
</organism>
<feature type="chain" id="PRO_5015742050" description="N-acetylmuramoyl-L-alanine amidase" evidence="5">
    <location>
        <begin position="19"/>
        <end position="600"/>
    </location>
</feature>
<feature type="signal peptide" evidence="5">
    <location>
        <begin position="1"/>
        <end position="18"/>
    </location>
</feature>
<dbReference type="SUPFAM" id="SSF53187">
    <property type="entry name" value="Zn-dependent exopeptidases"/>
    <property type="match status" value="1"/>
</dbReference>
<comment type="catalytic activity">
    <reaction evidence="1">
        <text>Hydrolyzes the link between N-acetylmuramoyl residues and L-amino acid residues in certain cell-wall glycopeptides.</text>
        <dbReference type="EC" id="3.5.1.28"/>
    </reaction>
</comment>
<dbReference type="GO" id="GO:0008745">
    <property type="term" value="F:N-acetylmuramoyl-L-alanine amidase activity"/>
    <property type="evidence" value="ECO:0007669"/>
    <property type="project" value="UniProtKB-EC"/>
</dbReference>
<reference evidence="7 8" key="1">
    <citation type="submission" date="2017-09" db="EMBL/GenBank/DDBJ databases">
        <title>Reassesment of A. cryaerophilus.</title>
        <authorList>
            <person name="Perez-Cataluna A."/>
            <person name="Collado L."/>
            <person name="Salgado O."/>
            <person name="Lefinanco V."/>
            <person name="Figueras M.J."/>
        </authorList>
    </citation>
    <scope>NUCLEOTIDE SEQUENCE [LARGE SCALE GENOMIC DNA]</scope>
    <source>
        <strain evidence="7 8">LMG 10210</strain>
    </source>
</reference>
<accession>A0A2S9T9R9</accession>
<proteinExistence type="predicted"/>
<feature type="region of interest" description="Disordered" evidence="4">
    <location>
        <begin position="344"/>
        <end position="365"/>
    </location>
</feature>
<dbReference type="AlphaFoldDB" id="A0A2S9T9R9"/>
<dbReference type="FunFam" id="3.40.630.40:FF:000005">
    <property type="entry name" value="N-acetylmuramoyl-L-alanine amidase (AmiA)"/>
    <property type="match status" value="1"/>
</dbReference>
<dbReference type="InterPro" id="IPR002508">
    <property type="entry name" value="MurNAc-LAA_cat"/>
</dbReference>
<evidence type="ECO:0000256" key="2">
    <source>
        <dbReference type="ARBA" id="ARBA00011901"/>
    </source>
</evidence>
<evidence type="ECO:0000256" key="5">
    <source>
        <dbReference type="SAM" id="SignalP"/>
    </source>
</evidence>
<dbReference type="Pfam" id="PF01520">
    <property type="entry name" value="Amidase_3"/>
    <property type="match status" value="1"/>
</dbReference>
<dbReference type="GO" id="GO:0009253">
    <property type="term" value="P:peptidoglycan catabolic process"/>
    <property type="evidence" value="ECO:0007669"/>
    <property type="project" value="InterPro"/>
</dbReference>
<dbReference type="STRING" id="28198.GCA_001572855_00032"/>
<protein>
    <recommendedName>
        <fullName evidence="2">N-acetylmuramoyl-L-alanine amidase</fullName>
        <ecNumber evidence="2">3.5.1.28</ecNumber>
    </recommendedName>
</protein>
<dbReference type="SMART" id="SM00646">
    <property type="entry name" value="Ami_3"/>
    <property type="match status" value="1"/>
</dbReference>
<dbReference type="EMBL" id="NXGE01000001">
    <property type="protein sequence ID" value="PRM95587.1"/>
    <property type="molecule type" value="Genomic_DNA"/>
</dbReference>
<evidence type="ECO:0000259" key="6">
    <source>
        <dbReference type="SMART" id="SM00646"/>
    </source>
</evidence>
<feature type="compositionally biased region" description="Polar residues" evidence="4">
    <location>
        <begin position="84"/>
        <end position="93"/>
    </location>
</feature>
<evidence type="ECO:0000256" key="4">
    <source>
        <dbReference type="SAM" id="MobiDB-lite"/>
    </source>
</evidence>
<feature type="compositionally biased region" description="Polar residues" evidence="4">
    <location>
        <begin position="347"/>
        <end position="365"/>
    </location>
</feature>
<dbReference type="CDD" id="cd02696">
    <property type="entry name" value="MurNAc-LAA"/>
    <property type="match status" value="1"/>
</dbReference>
<evidence type="ECO:0000313" key="7">
    <source>
        <dbReference type="EMBL" id="PRM95587.1"/>
    </source>
</evidence>
<name>A0A2S9T9R9_9BACT</name>
<evidence type="ECO:0000256" key="3">
    <source>
        <dbReference type="ARBA" id="ARBA00022801"/>
    </source>
</evidence>
<keyword evidence="5" id="KW-0732">Signal</keyword>
<dbReference type="PANTHER" id="PTHR30404:SF0">
    <property type="entry name" value="N-ACETYLMURAMOYL-L-ALANINE AMIDASE AMIC"/>
    <property type="match status" value="1"/>
</dbReference>
<evidence type="ECO:0000313" key="8">
    <source>
        <dbReference type="Proteomes" id="UP000238281"/>
    </source>
</evidence>
<dbReference type="Gene3D" id="3.40.630.40">
    <property type="entry name" value="Zn-dependent exopeptidases"/>
    <property type="match status" value="1"/>
</dbReference>
<keyword evidence="3" id="KW-0378">Hydrolase</keyword>
<dbReference type="GO" id="GO:0030288">
    <property type="term" value="C:outer membrane-bounded periplasmic space"/>
    <property type="evidence" value="ECO:0007669"/>
    <property type="project" value="TreeGrafter"/>
</dbReference>
<feature type="region of interest" description="Disordered" evidence="4">
    <location>
        <begin position="80"/>
        <end position="102"/>
    </location>
</feature>
<feature type="domain" description="MurNAc-LAA" evidence="6">
    <location>
        <begin position="438"/>
        <end position="593"/>
    </location>
</feature>
<gene>
    <name evidence="7" type="ORF">CJ673_01525</name>
</gene>
<comment type="caution">
    <text evidence="7">The sequence shown here is derived from an EMBL/GenBank/DDBJ whole genome shotgun (WGS) entry which is preliminary data.</text>
</comment>
<dbReference type="InterPro" id="IPR050695">
    <property type="entry name" value="N-acetylmuramoyl_amidase_3"/>
</dbReference>
<dbReference type="Proteomes" id="UP000238281">
    <property type="component" value="Unassembled WGS sequence"/>
</dbReference>
<evidence type="ECO:0000256" key="1">
    <source>
        <dbReference type="ARBA" id="ARBA00001561"/>
    </source>
</evidence>